<proteinExistence type="predicted"/>
<accession>A0AAV4UTI8</accession>
<protein>
    <submittedName>
        <fullName evidence="2">Uncharacterized protein</fullName>
    </submittedName>
</protein>
<name>A0AAV4UTI8_9ARAC</name>
<comment type="caution">
    <text evidence="2">The sequence shown here is derived from an EMBL/GenBank/DDBJ whole genome shotgun (WGS) entry which is preliminary data.</text>
</comment>
<evidence type="ECO:0000313" key="3">
    <source>
        <dbReference type="Proteomes" id="UP001054837"/>
    </source>
</evidence>
<dbReference type="EMBL" id="BPLQ01011919">
    <property type="protein sequence ID" value="GIY61112.1"/>
    <property type="molecule type" value="Genomic_DNA"/>
</dbReference>
<dbReference type="AlphaFoldDB" id="A0AAV4UTI8"/>
<feature type="compositionally biased region" description="Basic and acidic residues" evidence="1">
    <location>
        <begin position="60"/>
        <end position="69"/>
    </location>
</feature>
<sequence length="95" mass="10779">MAVEGQTKPNPTLYEQPPLRVTKEGDYLPRCKFSRKTFPTCPQALGVLRPASRQQSGLRNTEKPKEKTRLVNKRKSLPLQRVHSIGKVLLNHSSD</sequence>
<evidence type="ECO:0000313" key="2">
    <source>
        <dbReference type="EMBL" id="GIY61112.1"/>
    </source>
</evidence>
<dbReference type="Proteomes" id="UP001054837">
    <property type="component" value="Unassembled WGS sequence"/>
</dbReference>
<organism evidence="2 3">
    <name type="scientific">Caerostris darwini</name>
    <dbReference type="NCBI Taxonomy" id="1538125"/>
    <lineage>
        <taxon>Eukaryota</taxon>
        <taxon>Metazoa</taxon>
        <taxon>Ecdysozoa</taxon>
        <taxon>Arthropoda</taxon>
        <taxon>Chelicerata</taxon>
        <taxon>Arachnida</taxon>
        <taxon>Araneae</taxon>
        <taxon>Araneomorphae</taxon>
        <taxon>Entelegynae</taxon>
        <taxon>Araneoidea</taxon>
        <taxon>Araneidae</taxon>
        <taxon>Caerostris</taxon>
    </lineage>
</organism>
<keyword evidence="3" id="KW-1185">Reference proteome</keyword>
<gene>
    <name evidence="2" type="ORF">CDAR_430351</name>
</gene>
<evidence type="ECO:0000256" key="1">
    <source>
        <dbReference type="SAM" id="MobiDB-lite"/>
    </source>
</evidence>
<reference evidence="2 3" key="1">
    <citation type="submission" date="2021-06" db="EMBL/GenBank/DDBJ databases">
        <title>Caerostris darwini draft genome.</title>
        <authorList>
            <person name="Kono N."/>
            <person name="Arakawa K."/>
        </authorList>
    </citation>
    <scope>NUCLEOTIDE SEQUENCE [LARGE SCALE GENOMIC DNA]</scope>
</reference>
<feature type="region of interest" description="Disordered" evidence="1">
    <location>
        <begin position="48"/>
        <end position="76"/>
    </location>
</feature>